<feature type="transmembrane region" description="Helical" evidence="17">
    <location>
        <begin position="335"/>
        <end position="363"/>
    </location>
</feature>
<evidence type="ECO:0000313" key="18">
    <source>
        <dbReference type="EMBL" id="PZP55651.1"/>
    </source>
</evidence>
<dbReference type="GO" id="GO:0006847">
    <property type="term" value="P:plasma membrane acetate transport"/>
    <property type="evidence" value="ECO:0007669"/>
    <property type="project" value="TreeGrafter"/>
</dbReference>
<dbReference type="Gene3D" id="1.20.1730.10">
    <property type="entry name" value="Sodium/glucose cotransporter"/>
    <property type="match status" value="1"/>
</dbReference>
<feature type="transmembrane region" description="Helical" evidence="17">
    <location>
        <begin position="156"/>
        <end position="177"/>
    </location>
</feature>
<dbReference type="PROSITE" id="PS50283">
    <property type="entry name" value="NA_SOLUT_SYMP_3"/>
    <property type="match status" value="1"/>
</dbReference>
<comment type="subcellular location">
    <subcellularLocation>
        <location evidence="1">Cell inner membrane</location>
        <topology evidence="1">Multi-pass membrane protein</topology>
    </subcellularLocation>
</comment>
<keyword evidence="7 17" id="KW-0812">Transmembrane</keyword>
<dbReference type="InterPro" id="IPR018212">
    <property type="entry name" value="Na/solute_symporter_CS"/>
</dbReference>
<dbReference type="GO" id="GO:0005886">
    <property type="term" value="C:plasma membrane"/>
    <property type="evidence" value="ECO:0007669"/>
    <property type="project" value="UniProtKB-SubCell"/>
</dbReference>
<feature type="transmembrane region" description="Helical" evidence="17">
    <location>
        <begin position="441"/>
        <end position="459"/>
    </location>
</feature>
<comment type="similarity">
    <text evidence="2 16">Belongs to the sodium:solute symporter (SSF) (TC 2.A.21) family.</text>
</comment>
<dbReference type="GO" id="GO:0015293">
    <property type="term" value="F:symporter activity"/>
    <property type="evidence" value="ECO:0007669"/>
    <property type="project" value="UniProtKB-KW"/>
</dbReference>
<feature type="transmembrane region" description="Helical" evidence="17">
    <location>
        <begin position="410"/>
        <end position="434"/>
    </location>
</feature>
<sequence>MDDLIAGLADLNKTAVFIFFAFVVVTLAITKWAAGRMHTTSDAYSAGGQITGFQNGLAITGDYVSAASFLGISGLVYTSGFDGIIYAIGFLVGWPIIISVLAEPLRNLGKYNFSDVASYRFNPKPIRIMAAFGSLATVFCYLIAQMVGAGKLIEVLFGLPYLLAVFIVGILMMAYVVFGGMLATTWVQLIKAVLVLAGATLISLLALSHYNFDLNLFFKTAIDIHPKGEAILAPGSLLKDPLSALSLGIGLMFGVAGLPHILMRFFTVPDAKTAKQSIVIATGFIGYFYALIFIIGFGAIIFLTQNPNYTDENGVLIGGGNMAAVHLARELGGDVLYGFISAVAFSTILAVVAGLTLAGASAVSHDLYANVFKKDHHSDKQELFIMRMATISIGVIAILLGIVFEKQNVAFMVGLAFALGASANFPALITSIYWKKMTTRGALAGGWIGLISAVGMVVLSKTVWVDIFGYTTPVFPYEYPALFSMPLSFLAIWIFSVTDKSSRGIIDRSGFDAQYVRAQTGIGASSEVAKH</sequence>
<feature type="transmembrane region" description="Helical" evidence="17">
    <location>
        <begin position="15"/>
        <end position="34"/>
    </location>
</feature>
<evidence type="ECO:0000256" key="1">
    <source>
        <dbReference type="ARBA" id="ARBA00004429"/>
    </source>
</evidence>
<feature type="transmembrane region" description="Helical" evidence="17">
    <location>
        <begin position="189"/>
        <end position="210"/>
    </location>
</feature>
<accession>A0A2W5FIC1</accession>
<evidence type="ECO:0000256" key="9">
    <source>
        <dbReference type="ARBA" id="ARBA00022989"/>
    </source>
</evidence>
<keyword evidence="4" id="KW-0813">Transport</keyword>
<evidence type="ECO:0000256" key="13">
    <source>
        <dbReference type="ARBA" id="ARBA00023201"/>
    </source>
</evidence>
<dbReference type="AlphaFoldDB" id="A0A2W5FIC1"/>
<evidence type="ECO:0000256" key="15">
    <source>
        <dbReference type="ARBA" id="ARBA00032392"/>
    </source>
</evidence>
<evidence type="ECO:0000313" key="19">
    <source>
        <dbReference type="Proteomes" id="UP000249739"/>
    </source>
</evidence>
<dbReference type="PROSITE" id="PS00456">
    <property type="entry name" value="NA_SOLUT_SYMP_1"/>
    <property type="match status" value="1"/>
</dbReference>
<dbReference type="Pfam" id="PF00474">
    <property type="entry name" value="SSF"/>
    <property type="match status" value="1"/>
</dbReference>
<keyword evidence="5" id="KW-1003">Cell membrane</keyword>
<dbReference type="EMBL" id="QFOT01000057">
    <property type="protein sequence ID" value="PZP55651.1"/>
    <property type="molecule type" value="Genomic_DNA"/>
</dbReference>
<dbReference type="InterPro" id="IPR038377">
    <property type="entry name" value="Na/Glc_symporter_sf"/>
</dbReference>
<feature type="transmembrane region" description="Helical" evidence="17">
    <location>
        <begin position="83"/>
        <end position="105"/>
    </location>
</feature>
<feature type="transmembrane region" description="Helical" evidence="17">
    <location>
        <begin position="55"/>
        <end position="77"/>
    </location>
</feature>
<keyword evidence="8" id="KW-0769">Symport</keyword>
<evidence type="ECO:0000256" key="4">
    <source>
        <dbReference type="ARBA" id="ARBA00022448"/>
    </source>
</evidence>
<evidence type="ECO:0000256" key="2">
    <source>
        <dbReference type="ARBA" id="ARBA00006434"/>
    </source>
</evidence>
<dbReference type="FunFam" id="1.20.1730.10:FF:000001">
    <property type="entry name" value="Cation/acetate symporter ActP"/>
    <property type="match status" value="1"/>
</dbReference>
<organism evidence="18 19">
    <name type="scientific">Micavibrio aeruginosavorus</name>
    <dbReference type="NCBI Taxonomy" id="349221"/>
    <lineage>
        <taxon>Bacteria</taxon>
        <taxon>Pseudomonadati</taxon>
        <taxon>Bdellovibrionota</taxon>
        <taxon>Bdellovibrionia</taxon>
        <taxon>Bdellovibrionales</taxon>
        <taxon>Pseudobdellovibrionaceae</taxon>
        <taxon>Micavibrio</taxon>
    </lineage>
</organism>
<protein>
    <recommendedName>
        <fullName evidence="3">Cation/acetate symporter ActP</fullName>
    </recommendedName>
    <alternativeName>
        <fullName evidence="15">Acetate permease</fullName>
    </alternativeName>
    <alternativeName>
        <fullName evidence="14">Acetate transporter ActP</fullName>
    </alternativeName>
</protein>
<keyword evidence="10" id="KW-0915">Sodium</keyword>
<evidence type="ECO:0000256" key="7">
    <source>
        <dbReference type="ARBA" id="ARBA00022692"/>
    </source>
</evidence>
<keyword evidence="12 17" id="KW-0472">Membrane</keyword>
<evidence type="ECO:0000256" key="12">
    <source>
        <dbReference type="ARBA" id="ARBA00023136"/>
    </source>
</evidence>
<keyword evidence="11" id="KW-0406">Ion transport</keyword>
<feature type="transmembrane region" description="Helical" evidence="17">
    <location>
        <begin position="278"/>
        <end position="303"/>
    </location>
</feature>
<keyword evidence="6" id="KW-0997">Cell inner membrane</keyword>
<evidence type="ECO:0000256" key="14">
    <source>
        <dbReference type="ARBA" id="ARBA00031561"/>
    </source>
</evidence>
<dbReference type="GO" id="GO:0006814">
    <property type="term" value="P:sodium ion transport"/>
    <property type="evidence" value="ECO:0007669"/>
    <property type="project" value="UniProtKB-KW"/>
</dbReference>
<keyword evidence="13" id="KW-0739">Sodium transport</keyword>
<dbReference type="PROSITE" id="PS00457">
    <property type="entry name" value="NA_SOLUT_SYMP_2"/>
    <property type="match status" value="1"/>
</dbReference>
<name>A0A2W5FIC1_9BACT</name>
<reference evidence="18 19" key="1">
    <citation type="submission" date="2017-08" db="EMBL/GenBank/DDBJ databases">
        <title>Infants hospitalized years apart are colonized by the same room-sourced microbial strains.</title>
        <authorList>
            <person name="Brooks B."/>
            <person name="Olm M.R."/>
            <person name="Firek B.A."/>
            <person name="Baker R."/>
            <person name="Thomas B.C."/>
            <person name="Morowitz M.J."/>
            <person name="Banfield J.F."/>
        </authorList>
    </citation>
    <scope>NUCLEOTIDE SEQUENCE [LARGE SCALE GENOMIC DNA]</scope>
    <source>
        <strain evidence="18">S2_006_000_R2_64</strain>
    </source>
</reference>
<dbReference type="PANTHER" id="PTHR48086:SF6">
    <property type="entry name" value="CATION_ACETATE SYMPORTER ACTP"/>
    <property type="match status" value="1"/>
</dbReference>
<dbReference type="InterPro" id="IPR001734">
    <property type="entry name" value="Na/solute_symporter"/>
</dbReference>
<dbReference type="Proteomes" id="UP000249739">
    <property type="component" value="Unassembled WGS sequence"/>
</dbReference>
<feature type="transmembrane region" description="Helical" evidence="17">
    <location>
        <begin position="126"/>
        <end position="144"/>
    </location>
</feature>
<feature type="transmembrane region" description="Helical" evidence="17">
    <location>
        <begin position="244"/>
        <end position="266"/>
    </location>
</feature>
<evidence type="ECO:0000256" key="8">
    <source>
        <dbReference type="ARBA" id="ARBA00022847"/>
    </source>
</evidence>
<dbReference type="PANTHER" id="PTHR48086">
    <property type="entry name" value="SODIUM/PROLINE SYMPORTER-RELATED"/>
    <property type="match status" value="1"/>
</dbReference>
<evidence type="ECO:0000256" key="11">
    <source>
        <dbReference type="ARBA" id="ARBA00023065"/>
    </source>
</evidence>
<dbReference type="GO" id="GO:0015123">
    <property type="term" value="F:acetate transmembrane transporter activity"/>
    <property type="evidence" value="ECO:0007669"/>
    <property type="project" value="TreeGrafter"/>
</dbReference>
<feature type="transmembrane region" description="Helical" evidence="17">
    <location>
        <begin position="384"/>
        <end position="404"/>
    </location>
</feature>
<gene>
    <name evidence="18" type="primary">actP</name>
    <name evidence="18" type="ORF">DI586_06195</name>
</gene>
<evidence type="ECO:0000256" key="5">
    <source>
        <dbReference type="ARBA" id="ARBA00022475"/>
    </source>
</evidence>
<feature type="transmembrane region" description="Helical" evidence="17">
    <location>
        <begin position="479"/>
        <end position="498"/>
    </location>
</feature>
<evidence type="ECO:0000256" key="3">
    <source>
        <dbReference type="ARBA" id="ARBA00018047"/>
    </source>
</evidence>
<dbReference type="NCBIfam" id="NF006903">
    <property type="entry name" value="PRK09395.1"/>
    <property type="match status" value="1"/>
</dbReference>
<evidence type="ECO:0000256" key="16">
    <source>
        <dbReference type="RuleBase" id="RU362091"/>
    </source>
</evidence>
<evidence type="ECO:0000256" key="10">
    <source>
        <dbReference type="ARBA" id="ARBA00023053"/>
    </source>
</evidence>
<comment type="caution">
    <text evidence="18">The sequence shown here is derived from an EMBL/GenBank/DDBJ whole genome shotgun (WGS) entry which is preliminary data.</text>
</comment>
<proteinExistence type="inferred from homology"/>
<keyword evidence="9 17" id="KW-1133">Transmembrane helix</keyword>
<dbReference type="NCBIfam" id="TIGR00813">
    <property type="entry name" value="sss"/>
    <property type="match status" value="1"/>
</dbReference>
<dbReference type="CDD" id="cd11480">
    <property type="entry name" value="SLC5sbd_u4"/>
    <property type="match status" value="1"/>
</dbReference>
<dbReference type="InterPro" id="IPR050277">
    <property type="entry name" value="Sodium:Solute_Symporter"/>
</dbReference>
<evidence type="ECO:0000256" key="6">
    <source>
        <dbReference type="ARBA" id="ARBA00022519"/>
    </source>
</evidence>
<evidence type="ECO:0000256" key="17">
    <source>
        <dbReference type="SAM" id="Phobius"/>
    </source>
</evidence>